<evidence type="ECO:0000256" key="15">
    <source>
        <dbReference type="PIRSR" id="PIRSR000099-2"/>
    </source>
</evidence>
<dbReference type="GO" id="GO:0008270">
    <property type="term" value="F:zinc ion binding"/>
    <property type="evidence" value="ECO:0007669"/>
    <property type="project" value="UniProtKB-UniRule"/>
</dbReference>
<proteinExistence type="inferred from homology"/>
<dbReference type="PIRSF" id="PIRSF000099">
    <property type="entry name" value="Histidinol_dh"/>
    <property type="match status" value="1"/>
</dbReference>
<dbReference type="UniPathway" id="UPA00031">
    <property type="reaction ID" value="UER00014"/>
</dbReference>
<evidence type="ECO:0000256" key="11">
    <source>
        <dbReference type="ARBA" id="ARBA00049489"/>
    </source>
</evidence>
<feature type="binding site" evidence="12 17">
    <location>
        <position position="266"/>
    </location>
    <ligand>
        <name>Zn(2+)</name>
        <dbReference type="ChEBI" id="CHEBI:29105"/>
    </ligand>
</feature>
<dbReference type="SUPFAM" id="SSF53720">
    <property type="entry name" value="ALDH-like"/>
    <property type="match status" value="1"/>
</dbReference>
<evidence type="ECO:0000256" key="1">
    <source>
        <dbReference type="ARBA" id="ARBA00003850"/>
    </source>
</evidence>
<accession>A0A3G8ZLU8</accession>
<reference evidence="19 20" key="2">
    <citation type="submission" date="2018-12" db="EMBL/GenBank/DDBJ databases">
        <title>Nakamurella antarcticus sp. nov., isolated from Antarctica South Shetland Islands soil.</title>
        <authorList>
            <person name="Peng F."/>
        </authorList>
    </citation>
    <scope>NUCLEOTIDE SEQUENCE [LARGE SCALE GENOMIC DNA]</scope>
    <source>
        <strain evidence="19 20">S14-144</strain>
    </source>
</reference>
<sequence>MKLNRIDLRAGLGDIRAALPRGTSDTAAAAATVATLVADVRERGASAVLDATEKFDGVRPPTLRVPASVIAEALQSMDPAVRAALTESISRARLGHQAQMPVETVTEIAVGAVVGQRWVPVRRVGLYVPGGLALYPSSVVMNVVPAQVAGVDGIAVTSPPQRSTGWPDGNVLAACALLGIDEVYAAGGAQAIALLGYGAVDTDGTVIDGVDVITGPGNVYVTAAKRLLRGTVAIDSEAGPTEIAVIADDSANPVHVAADLISQAEHDPLASSVLITTSETLAAQVDAELTVRVPATKHAARVAEALSGRQSATVLVSSIDDAVAVADAYAAEHLEIQTVDAAAVAARIRNAGAIFVGSYTPVSVGDYCAGSNHVLPTTGSARFSSGLNVTTFLKSLQVVTYDAGALREVADHVLVLSKAEDLPAHGEAVSARFES</sequence>
<evidence type="ECO:0000313" key="19">
    <source>
        <dbReference type="EMBL" id="AZI57805.1"/>
    </source>
</evidence>
<dbReference type="InterPro" id="IPR016161">
    <property type="entry name" value="Ald_DH/histidinol_DH"/>
</dbReference>
<feature type="binding site" evidence="12 15">
    <location>
        <position position="218"/>
    </location>
    <ligand>
        <name>NAD(+)</name>
        <dbReference type="ChEBI" id="CHEBI:57540"/>
    </ligand>
</feature>
<evidence type="ECO:0000256" key="16">
    <source>
        <dbReference type="PIRSR" id="PIRSR000099-3"/>
    </source>
</evidence>
<dbReference type="Gene3D" id="3.40.50.1980">
    <property type="entry name" value="Nitrogenase molybdenum iron protein domain"/>
    <property type="match status" value="2"/>
</dbReference>
<dbReference type="InterPro" id="IPR012131">
    <property type="entry name" value="Hstdl_DH"/>
</dbReference>
<dbReference type="GO" id="GO:0005829">
    <property type="term" value="C:cytosol"/>
    <property type="evidence" value="ECO:0007669"/>
    <property type="project" value="TreeGrafter"/>
</dbReference>
<reference evidence="19 20" key="1">
    <citation type="submission" date="2018-11" db="EMBL/GenBank/DDBJ databases">
        <authorList>
            <person name="Da X."/>
        </authorList>
    </citation>
    <scope>NUCLEOTIDE SEQUENCE [LARGE SCALE GENOMIC DNA]</scope>
    <source>
        <strain evidence="19 20">S14-144</strain>
    </source>
</reference>
<keyword evidence="12" id="KW-0028">Amino-acid biosynthesis</keyword>
<evidence type="ECO:0000256" key="5">
    <source>
        <dbReference type="ARBA" id="ARBA00016531"/>
    </source>
</evidence>
<comment type="function">
    <text evidence="1 12">Catalyzes the sequential NAD-dependent oxidations of L-histidinol to L-histidinaldehyde and then to L-histidine.</text>
</comment>
<keyword evidence="9 12" id="KW-0520">NAD</keyword>
<dbReference type="GO" id="GO:0004399">
    <property type="term" value="F:histidinol dehydrogenase activity"/>
    <property type="evidence" value="ECO:0007669"/>
    <property type="project" value="UniProtKB-UniRule"/>
</dbReference>
<dbReference type="EC" id="1.1.1.23" evidence="4 12"/>
<evidence type="ECO:0000313" key="20">
    <source>
        <dbReference type="Proteomes" id="UP000268084"/>
    </source>
</evidence>
<evidence type="ECO:0000256" key="6">
    <source>
        <dbReference type="ARBA" id="ARBA00022723"/>
    </source>
</evidence>
<dbReference type="Pfam" id="PF00815">
    <property type="entry name" value="Histidinol_dh"/>
    <property type="match status" value="1"/>
</dbReference>
<feature type="binding site" evidence="12 17">
    <location>
        <position position="366"/>
    </location>
    <ligand>
        <name>Zn(2+)</name>
        <dbReference type="ChEBI" id="CHEBI:29105"/>
    </ligand>
</feature>
<dbReference type="AlphaFoldDB" id="A0A3G8ZLU8"/>
<feature type="binding site" evidence="12 16">
    <location>
        <position position="333"/>
    </location>
    <ligand>
        <name>substrate</name>
    </ligand>
</feature>
<evidence type="ECO:0000256" key="8">
    <source>
        <dbReference type="ARBA" id="ARBA00023002"/>
    </source>
</evidence>
<feature type="active site" description="Proton acceptor" evidence="12 14">
    <location>
        <position position="333"/>
    </location>
</feature>
<dbReference type="InterPro" id="IPR022695">
    <property type="entry name" value="Histidinol_DH_monofunct"/>
</dbReference>
<evidence type="ECO:0000256" key="12">
    <source>
        <dbReference type="HAMAP-Rule" id="MF_01024"/>
    </source>
</evidence>
<evidence type="ECO:0000256" key="9">
    <source>
        <dbReference type="ARBA" id="ARBA00023027"/>
    </source>
</evidence>
<dbReference type="Gene3D" id="1.20.5.1300">
    <property type="match status" value="1"/>
</dbReference>
<dbReference type="HAMAP" id="MF_01024">
    <property type="entry name" value="HisD"/>
    <property type="match status" value="1"/>
</dbReference>
<keyword evidence="7 12" id="KW-0862">Zinc</keyword>
<dbReference type="KEGG" id="nak:EH165_06230"/>
<feature type="active site" description="Proton acceptor" evidence="12 14">
    <location>
        <position position="332"/>
    </location>
</feature>
<dbReference type="EMBL" id="CP034170">
    <property type="protein sequence ID" value="AZI57805.1"/>
    <property type="molecule type" value="Genomic_DNA"/>
</dbReference>
<feature type="binding site" evidence="12 17">
    <location>
        <position position="425"/>
    </location>
    <ligand>
        <name>Zn(2+)</name>
        <dbReference type="ChEBI" id="CHEBI:29105"/>
    </ligand>
</feature>
<feature type="binding site" evidence="12 15">
    <location>
        <position position="127"/>
    </location>
    <ligand>
        <name>NAD(+)</name>
        <dbReference type="ChEBI" id="CHEBI:57540"/>
    </ligand>
</feature>
<comment type="cofactor">
    <cofactor evidence="12 17">
        <name>Zn(2+)</name>
        <dbReference type="ChEBI" id="CHEBI:29105"/>
    </cofactor>
    <text evidence="12 17">Binds 1 zinc ion per subunit.</text>
</comment>
<evidence type="ECO:0000256" key="4">
    <source>
        <dbReference type="ARBA" id="ARBA00012965"/>
    </source>
</evidence>
<gene>
    <name evidence="12 19" type="primary">hisD</name>
    <name evidence="19" type="ORF">EH165_06230</name>
</gene>
<feature type="binding site" evidence="12 16">
    <location>
        <position position="241"/>
    </location>
    <ligand>
        <name>substrate</name>
    </ligand>
</feature>
<dbReference type="PANTHER" id="PTHR21256:SF2">
    <property type="entry name" value="HISTIDINE BIOSYNTHESIS TRIFUNCTIONAL PROTEIN"/>
    <property type="match status" value="1"/>
</dbReference>
<evidence type="ECO:0000256" key="3">
    <source>
        <dbReference type="ARBA" id="ARBA00010178"/>
    </source>
</evidence>
<comment type="similarity">
    <text evidence="3 12 13 18">Belongs to the histidinol dehydrogenase family.</text>
</comment>
<dbReference type="GO" id="GO:0000105">
    <property type="term" value="P:L-histidine biosynthetic process"/>
    <property type="evidence" value="ECO:0007669"/>
    <property type="project" value="UniProtKB-UniRule"/>
</dbReference>
<feature type="binding site" evidence="12 17">
    <location>
        <position position="263"/>
    </location>
    <ligand>
        <name>Zn(2+)</name>
        <dbReference type="ChEBI" id="CHEBI:29105"/>
    </ligand>
</feature>
<dbReference type="GO" id="GO:0051287">
    <property type="term" value="F:NAD binding"/>
    <property type="evidence" value="ECO:0007669"/>
    <property type="project" value="InterPro"/>
</dbReference>
<organism evidence="19 20">
    <name type="scientific">Nakamurella antarctica</name>
    <dbReference type="NCBI Taxonomy" id="1902245"/>
    <lineage>
        <taxon>Bacteria</taxon>
        <taxon>Bacillati</taxon>
        <taxon>Actinomycetota</taxon>
        <taxon>Actinomycetes</taxon>
        <taxon>Nakamurellales</taxon>
        <taxon>Nakamurellaceae</taxon>
        <taxon>Nakamurella</taxon>
    </lineage>
</organism>
<dbReference type="PROSITE" id="PS00611">
    <property type="entry name" value="HISOL_DEHYDROGENASE"/>
    <property type="match status" value="1"/>
</dbReference>
<dbReference type="Proteomes" id="UP000268084">
    <property type="component" value="Chromosome"/>
</dbReference>
<comment type="pathway">
    <text evidence="2 12">Amino-acid biosynthesis; L-histidine biosynthesis; L-histidine from 5-phospho-alpha-D-ribose 1-diphosphate: step 9/9.</text>
</comment>
<feature type="binding site" evidence="12 16">
    <location>
        <position position="266"/>
    </location>
    <ligand>
        <name>substrate</name>
    </ligand>
</feature>
<keyword evidence="10 12" id="KW-0368">Histidine biosynthesis</keyword>
<dbReference type="PRINTS" id="PR00083">
    <property type="entry name" value="HOLDHDRGNASE"/>
</dbReference>
<dbReference type="CDD" id="cd06572">
    <property type="entry name" value="Histidinol_dh"/>
    <property type="match status" value="1"/>
</dbReference>
<keyword evidence="20" id="KW-1185">Reference proteome</keyword>
<evidence type="ECO:0000256" key="7">
    <source>
        <dbReference type="ARBA" id="ARBA00022833"/>
    </source>
</evidence>
<name>A0A3G8ZLU8_9ACTN</name>
<evidence type="ECO:0000256" key="17">
    <source>
        <dbReference type="PIRSR" id="PIRSR000099-4"/>
    </source>
</evidence>
<dbReference type="FunFam" id="3.40.50.1980:FF:000001">
    <property type="entry name" value="Histidinol dehydrogenase"/>
    <property type="match status" value="1"/>
</dbReference>
<evidence type="ECO:0000256" key="10">
    <source>
        <dbReference type="ARBA" id="ARBA00023102"/>
    </source>
</evidence>
<evidence type="ECO:0000256" key="14">
    <source>
        <dbReference type="PIRSR" id="PIRSR000099-1"/>
    </source>
</evidence>
<feature type="binding site" evidence="12 16">
    <location>
        <position position="420"/>
    </location>
    <ligand>
        <name>substrate</name>
    </ligand>
</feature>
<keyword evidence="8 12" id="KW-0560">Oxidoreductase</keyword>
<feature type="binding site" evidence="12 16">
    <location>
        <position position="263"/>
    </location>
    <ligand>
        <name>substrate</name>
    </ligand>
</feature>
<evidence type="ECO:0000256" key="18">
    <source>
        <dbReference type="RuleBase" id="RU004175"/>
    </source>
</evidence>
<protein>
    <recommendedName>
        <fullName evidence="5 12">Histidinol dehydrogenase</fullName>
        <shortName evidence="12">HDH</shortName>
        <ecNumber evidence="4 12">1.1.1.23</ecNumber>
    </recommendedName>
</protein>
<dbReference type="OrthoDB" id="9805269at2"/>
<dbReference type="InterPro" id="IPR001692">
    <property type="entry name" value="Histidinol_DH_CS"/>
</dbReference>
<evidence type="ECO:0000256" key="13">
    <source>
        <dbReference type="PIRNR" id="PIRNR000099"/>
    </source>
</evidence>
<evidence type="ECO:0000256" key="2">
    <source>
        <dbReference type="ARBA" id="ARBA00004940"/>
    </source>
</evidence>
<feature type="binding site" evidence="12 15">
    <location>
        <position position="190"/>
    </location>
    <ligand>
        <name>NAD(+)</name>
        <dbReference type="ChEBI" id="CHEBI:57540"/>
    </ligand>
</feature>
<comment type="catalytic activity">
    <reaction evidence="11 12">
        <text>L-histidinol + 2 NAD(+) + H2O = L-histidine + 2 NADH + 3 H(+)</text>
        <dbReference type="Rhea" id="RHEA:20641"/>
        <dbReference type="ChEBI" id="CHEBI:15377"/>
        <dbReference type="ChEBI" id="CHEBI:15378"/>
        <dbReference type="ChEBI" id="CHEBI:57540"/>
        <dbReference type="ChEBI" id="CHEBI:57595"/>
        <dbReference type="ChEBI" id="CHEBI:57699"/>
        <dbReference type="ChEBI" id="CHEBI:57945"/>
        <dbReference type="EC" id="1.1.1.23"/>
    </reaction>
</comment>
<feature type="binding site" evidence="12 16">
    <location>
        <position position="425"/>
    </location>
    <ligand>
        <name>substrate</name>
    </ligand>
</feature>
<feature type="binding site" evidence="12 16">
    <location>
        <position position="366"/>
    </location>
    <ligand>
        <name>substrate</name>
    </ligand>
</feature>
<dbReference type="RefSeq" id="WP_124798550.1">
    <property type="nucleotide sequence ID" value="NZ_CP034170.1"/>
</dbReference>
<dbReference type="PANTHER" id="PTHR21256">
    <property type="entry name" value="HISTIDINOL DEHYDROGENASE HDH"/>
    <property type="match status" value="1"/>
</dbReference>
<keyword evidence="6 12" id="KW-0479">Metal-binding</keyword>
<dbReference type="NCBIfam" id="TIGR00069">
    <property type="entry name" value="hisD"/>
    <property type="match status" value="1"/>
</dbReference>